<evidence type="ECO:0000313" key="3">
    <source>
        <dbReference type="Proteomes" id="UP001446871"/>
    </source>
</evidence>
<dbReference type="EMBL" id="JAQQWM010000006">
    <property type="protein sequence ID" value="KAK8059151.1"/>
    <property type="molecule type" value="Genomic_DNA"/>
</dbReference>
<sequence length="164" mass="18884">MRIALAGIATATVAGFIIKDYYTHRLTATARLLVLGLCTWSLFIFLTTLWDDKIDLKLFAAKPEWDQRDSILMLPAYCFLDKILNGLSIKALRDWMDSSQWLERKEPGQNVENDINTVGQLAPLFALGATAVIFLDKISHWTRKVFNNRQLDIVLRSPRNRMKW</sequence>
<organism evidence="2 3">
    <name type="scientific">Apiospora saccharicola</name>
    <dbReference type="NCBI Taxonomy" id="335842"/>
    <lineage>
        <taxon>Eukaryota</taxon>
        <taxon>Fungi</taxon>
        <taxon>Dikarya</taxon>
        <taxon>Ascomycota</taxon>
        <taxon>Pezizomycotina</taxon>
        <taxon>Sordariomycetes</taxon>
        <taxon>Xylariomycetidae</taxon>
        <taxon>Amphisphaeriales</taxon>
        <taxon>Apiosporaceae</taxon>
        <taxon>Apiospora</taxon>
    </lineage>
</organism>
<name>A0ABR1UM46_9PEZI</name>
<reference evidence="2 3" key="1">
    <citation type="submission" date="2023-01" db="EMBL/GenBank/DDBJ databases">
        <title>Analysis of 21 Apiospora genomes using comparative genomics revels a genus with tremendous synthesis potential of carbohydrate active enzymes and secondary metabolites.</title>
        <authorList>
            <person name="Sorensen T."/>
        </authorList>
    </citation>
    <scope>NUCLEOTIDE SEQUENCE [LARGE SCALE GENOMIC DNA]</scope>
    <source>
        <strain evidence="2 3">CBS 83171</strain>
    </source>
</reference>
<evidence type="ECO:0000313" key="2">
    <source>
        <dbReference type="EMBL" id="KAK8059151.1"/>
    </source>
</evidence>
<feature type="transmembrane region" description="Helical" evidence="1">
    <location>
        <begin position="31"/>
        <end position="50"/>
    </location>
</feature>
<dbReference type="Proteomes" id="UP001446871">
    <property type="component" value="Unassembled WGS sequence"/>
</dbReference>
<feature type="transmembrane region" description="Helical" evidence="1">
    <location>
        <begin position="117"/>
        <end position="135"/>
    </location>
</feature>
<protein>
    <submittedName>
        <fullName evidence="2">Uncharacterized protein</fullName>
    </submittedName>
</protein>
<proteinExistence type="predicted"/>
<keyword evidence="1" id="KW-0812">Transmembrane</keyword>
<evidence type="ECO:0000256" key="1">
    <source>
        <dbReference type="SAM" id="Phobius"/>
    </source>
</evidence>
<keyword evidence="1" id="KW-1133">Transmembrane helix</keyword>
<keyword evidence="1" id="KW-0472">Membrane</keyword>
<accession>A0ABR1UM46</accession>
<gene>
    <name evidence="2" type="ORF">PG996_009081</name>
</gene>
<comment type="caution">
    <text evidence="2">The sequence shown here is derived from an EMBL/GenBank/DDBJ whole genome shotgun (WGS) entry which is preliminary data.</text>
</comment>
<keyword evidence="3" id="KW-1185">Reference proteome</keyword>